<name>A0ABR4CR27_9HELO</name>
<evidence type="ECO:0000313" key="7">
    <source>
        <dbReference type="EMBL" id="KAL2072299.1"/>
    </source>
</evidence>
<dbReference type="PANTHER" id="PTHR23327:SF51">
    <property type="entry name" value="TRANSCRIPTIONAL REGULATOR OF YEAST FORM ADHERENCE 3"/>
    <property type="match status" value="1"/>
</dbReference>
<feature type="domain" description="RING-type" evidence="5">
    <location>
        <begin position="352"/>
        <end position="391"/>
    </location>
</feature>
<dbReference type="SMART" id="SM00184">
    <property type="entry name" value="RING"/>
    <property type="match status" value="1"/>
</dbReference>
<dbReference type="PANTHER" id="PTHR23327">
    <property type="entry name" value="RING FINGER PROTEIN 127"/>
    <property type="match status" value="1"/>
</dbReference>
<protein>
    <recommendedName>
        <fullName evidence="9">RING-14 protein</fullName>
    </recommendedName>
</protein>
<dbReference type="Pfam" id="PF00097">
    <property type="entry name" value="zf-C3HC4"/>
    <property type="match status" value="1"/>
</dbReference>
<dbReference type="Proteomes" id="UP001595075">
    <property type="component" value="Unassembled WGS sequence"/>
</dbReference>
<keyword evidence="2 4" id="KW-0863">Zinc-finger</keyword>
<dbReference type="InterPro" id="IPR004331">
    <property type="entry name" value="SPX_dom"/>
</dbReference>
<dbReference type="InterPro" id="IPR013083">
    <property type="entry name" value="Znf_RING/FYVE/PHD"/>
</dbReference>
<accession>A0ABR4CR27</accession>
<evidence type="ECO:0000259" key="6">
    <source>
        <dbReference type="PROSITE" id="PS51382"/>
    </source>
</evidence>
<organism evidence="7 8">
    <name type="scientific">Oculimacula yallundae</name>
    <dbReference type="NCBI Taxonomy" id="86028"/>
    <lineage>
        <taxon>Eukaryota</taxon>
        <taxon>Fungi</taxon>
        <taxon>Dikarya</taxon>
        <taxon>Ascomycota</taxon>
        <taxon>Pezizomycotina</taxon>
        <taxon>Leotiomycetes</taxon>
        <taxon>Helotiales</taxon>
        <taxon>Ploettnerulaceae</taxon>
        <taxon>Oculimacula</taxon>
    </lineage>
</organism>
<dbReference type="EMBL" id="JAZHXI010000004">
    <property type="protein sequence ID" value="KAL2072299.1"/>
    <property type="molecule type" value="Genomic_DNA"/>
</dbReference>
<evidence type="ECO:0000256" key="2">
    <source>
        <dbReference type="ARBA" id="ARBA00022771"/>
    </source>
</evidence>
<dbReference type="InterPro" id="IPR018957">
    <property type="entry name" value="Znf_C3HC4_RING-type"/>
</dbReference>
<evidence type="ECO:0000256" key="4">
    <source>
        <dbReference type="PROSITE-ProRule" id="PRU00175"/>
    </source>
</evidence>
<gene>
    <name evidence="7" type="ORF">VTL71DRAFT_11642</name>
</gene>
<comment type="caution">
    <text evidence="7">The sequence shown here is derived from an EMBL/GenBank/DDBJ whole genome shotgun (WGS) entry which is preliminary data.</text>
</comment>
<feature type="domain" description="SPX" evidence="6">
    <location>
        <begin position="1"/>
        <end position="316"/>
    </location>
</feature>
<dbReference type="PROSITE" id="PS50089">
    <property type="entry name" value="ZF_RING_2"/>
    <property type="match status" value="1"/>
</dbReference>
<evidence type="ECO:0000313" key="8">
    <source>
        <dbReference type="Proteomes" id="UP001595075"/>
    </source>
</evidence>
<dbReference type="PROSITE" id="PS51382">
    <property type="entry name" value="SPX"/>
    <property type="match status" value="1"/>
</dbReference>
<evidence type="ECO:0000256" key="1">
    <source>
        <dbReference type="ARBA" id="ARBA00022723"/>
    </source>
</evidence>
<reference evidence="7 8" key="1">
    <citation type="journal article" date="2024" name="Commun. Biol.">
        <title>Comparative genomic analysis of thermophilic fungi reveals convergent evolutionary adaptations and gene losses.</title>
        <authorList>
            <person name="Steindorff A.S."/>
            <person name="Aguilar-Pontes M.V."/>
            <person name="Robinson A.J."/>
            <person name="Andreopoulos B."/>
            <person name="LaButti K."/>
            <person name="Kuo A."/>
            <person name="Mondo S."/>
            <person name="Riley R."/>
            <person name="Otillar R."/>
            <person name="Haridas S."/>
            <person name="Lipzen A."/>
            <person name="Grimwood J."/>
            <person name="Schmutz J."/>
            <person name="Clum A."/>
            <person name="Reid I.D."/>
            <person name="Moisan M.C."/>
            <person name="Butler G."/>
            <person name="Nguyen T.T.M."/>
            <person name="Dewar K."/>
            <person name="Conant G."/>
            <person name="Drula E."/>
            <person name="Henrissat B."/>
            <person name="Hansel C."/>
            <person name="Singer S."/>
            <person name="Hutchinson M.I."/>
            <person name="de Vries R.P."/>
            <person name="Natvig D.O."/>
            <person name="Powell A.J."/>
            <person name="Tsang A."/>
            <person name="Grigoriev I.V."/>
        </authorList>
    </citation>
    <scope>NUCLEOTIDE SEQUENCE [LARGE SCALE GENOMIC DNA]</scope>
    <source>
        <strain evidence="7 8">CBS 494.80</strain>
    </source>
</reference>
<dbReference type="Pfam" id="PF03105">
    <property type="entry name" value="SPX"/>
    <property type="match status" value="1"/>
</dbReference>
<proteinExistence type="predicted"/>
<evidence type="ECO:0000259" key="5">
    <source>
        <dbReference type="PROSITE" id="PS50089"/>
    </source>
</evidence>
<dbReference type="InterPro" id="IPR001841">
    <property type="entry name" value="Znf_RING"/>
</dbReference>
<evidence type="ECO:0008006" key="9">
    <source>
        <dbReference type="Google" id="ProtNLM"/>
    </source>
</evidence>
<keyword evidence="8" id="KW-1185">Reference proteome</keyword>
<evidence type="ECO:0000256" key="3">
    <source>
        <dbReference type="ARBA" id="ARBA00022833"/>
    </source>
</evidence>
<dbReference type="Gene3D" id="3.30.40.10">
    <property type="entry name" value="Zinc/RING finger domain, C3HC4 (zinc finger)"/>
    <property type="match status" value="1"/>
</dbReference>
<keyword evidence="1" id="KW-0479">Metal-binding</keyword>
<dbReference type="SUPFAM" id="SSF57850">
    <property type="entry name" value="RING/U-box"/>
    <property type="match status" value="1"/>
</dbReference>
<sequence length="450" mass="51069">MKFGREFKQVLEKEGFPPEWVDTAIPYRTLKKLLKKIQAELEGLGFDSTTLAQLHQSSPDEEGPNGDGVAFQYKFEGSDKFVPKLSFFINVDDGTPEDAALSPETRRYFEAQALKQHGNSAVGSFGSDGQSDIPKLEGSALTEKSKNLRRIDVHLRFDAEFFGLLQGDVNSLETLQAQEQKMLTTEILALSKSLAVVARPNPSAVHKSDLNRWRQLFDLYLQAGVFFSTHELDHGSRSSAKAAQQLQWFQSEVIKRDIVSRFKMKDSHVALTRFVKINIDILQNLKFQELQRTAISKILKKFDKRTKLGAARSFPKLISSDSVMGSSMAKSVCAQISQELVQIVPQVEDHACPICCDICWRPVRLKCKHLVCIRCTILLQRERKRFCPMCRDDVVMQADTDNIDRDLEDFLKKYFPKETNKKQIDNETADGIENFGPAYRHPSEHSCAIM</sequence>
<keyword evidence="3" id="KW-0862">Zinc</keyword>